<dbReference type="STRING" id="69895.SAMN05192551_101127"/>
<proteinExistence type="predicted"/>
<accession>A0A1I3AC76</accession>
<evidence type="ECO:0000313" key="2">
    <source>
        <dbReference type="Proteomes" id="UP000199287"/>
    </source>
</evidence>
<protein>
    <recommendedName>
        <fullName evidence="3">Transposase</fullName>
    </recommendedName>
</protein>
<dbReference type="Gene3D" id="3.30.70.1290">
    <property type="entry name" value="Transposase IS200-like"/>
    <property type="match status" value="1"/>
</dbReference>
<dbReference type="PANTHER" id="PTHR34322:SF2">
    <property type="entry name" value="TRANSPOSASE IS200-LIKE DOMAIN-CONTAINING PROTEIN"/>
    <property type="match status" value="1"/>
</dbReference>
<name>A0A1I3AC76_9FIRM</name>
<gene>
    <name evidence="1" type="ORF">SAMN05192551_101127</name>
</gene>
<keyword evidence="2" id="KW-1185">Reference proteome</keyword>
<dbReference type="InterPro" id="IPR036515">
    <property type="entry name" value="Transposase_17_sf"/>
</dbReference>
<dbReference type="GO" id="GO:0004803">
    <property type="term" value="F:transposase activity"/>
    <property type="evidence" value="ECO:0007669"/>
    <property type="project" value="InterPro"/>
</dbReference>
<evidence type="ECO:0008006" key="3">
    <source>
        <dbReference type="Google" id="ProtNLM"/>
    </source>
</evidence>
<dbReference type="GO" id="GO:0003677">
    <property type="term" value="F:DNA binding"/>
    <property type="evidence" value="ECO:0007669"/>
    <property type="project" value="InterPro"/>
</dbReference>
<dbReference type="EMBL" id="FOQA01000001">
    <property type="protein sequence ID" value="SFH47723.1"/>
    <property type="molecule type" value="Genomic_DNA"/>
</dbReference>
<sequence length="171" mass="20156">MNYKYERRGHVFQDRYKSEPVEDDYYLLIVFRYILQNPMKAGLSKGVFDYKWSSWSSYEYNQEYPVGLTDVTYIINIFGKTKEEAIDKMKRFVQKTNNDCCLDIDSGIRLTDDELRNRIKEAYPELKYQSLNQLTKEERNKALRKIKAIDGSSKLQISRITGLGAKIIHNA</sequence>
<dbReference type="OrthoDB" id="9788881at2"/>
<dbReference type="SUPFAM" id="SSF143422">
    <property type="entry name" value="Transposase IS200-like"/>
    <property type="match status" value="1"/>
</dbReference>
<organism evidence="1 2">
    <name type="scientific">Tindallia magadiensis</name>
    <dbReference type="NCBI Taxonomy" id="69895"/>
    <lineage>
        <taxon>Bacteria</taxon>
        <taxon>Bacillati</taxon>
        <taxon>Bacillota</taxon>
        <taxon>Clostridia</taxon>
        <taxon>Peptostreptococcales</taxon>
        <taxon>Tindalliaceae</taxon>
        <taxon>Tindallia</taxon>
    </lineage>
</organism>
<dbReference type="Proteomes" id="UP000199287">
    <property type="component" value="Unassembled WGS sequence"/>
</dbReference>
<dbReference type="RefSeq" id="WP_093368631.1">
    <property type="nucleotide sequence ID" value="NZ_FOQA01000001.1"/>
</dbReference>
<evidence type="ECO:0000313" key="1">
    <source>
        <dbReference type="EMBL" id="SFH47723.1"/>
    </source>
</evidence>
<reference evidence="2" key="1">
    <citation type="submission" date="2016-10" db="EMBL/GenBank/DDBJ databases">
        <authorList>
            <person name="Varghese N."/>
            <person name="Submissions S."/>
        </authorList>
    </citation>
    <scope>NUCLEOTIDE SEQUENCE [LARGE SCALE GENOMIC DNA]</scope>
    <source>
        <strain evidence="2">Z-7934</strain>
    </source>
</reference>
<dbReference type="PANTHER" id="PTHR34322">
    <property type="entry name" value="TRANSPOSASE, Y1_TNP DOMAIN-CONTAINING"/>
    <property type="match status" value="1"/>
</dbReference>
<dbReference type="AlphaFoldDB" id="A0A1I3AC76"/>
<dbReference type="GO" id="GO:0006313">
    <property type="term" value="P:DNA transposition"/>
    <property type="evidence" value="ECO:0007669"/>
    <property type="project" value="InterPro"/>
</dbReference>